<protein>
    <submittedName>
        <fullName evidence="3">(Atlantic silverside) hypothetical protein</fullName>
    </submittedName>
</protein>
<evidence type="ECO:0000313" key="4">
    <source>
        <dbReference type="Proteomes" id="UP000677803"/>
    </source>
</evidence>
<keyword evidence="2" id="KW-0732">Signal</keyword>
<name>A0A8S4BL65_9TELE</name>
<sequence>MWSYSNPPIIAVVTLLCSEAPYSGATQPELLQHDPGENGREGGDRGGKQGRQTACCLSRAEFKDTIHPAYHLFALLPSSRHYGSNRTRIHRLGDCFIQQAITTLD</sequence>
<evidence type="ECO:0000256" key="2">
    <source>
        <dbReference type="SAM" id="SignalP"/>
    </source>
</evidence>
<gene>
    <name evidence="3" type="ORF">MMEN_LOCUS18727</name>
</gene>
<evidence type="ECO:0000313" key="3">
    <source>
        <dbReference type="EMBL" id="CAG6007089.1"/>
    </source>
</evidence>
<comment type="caution">
    <text evidence="3">The sequence shown here is derived from an EMBL/GenBank/DDBJ whole genome shotgun (WGS) entry which is preliminary data.</text>
</comment>
<keyword evidence="4" id="KW-1185">Reference proteome</keyword>
<dbReference type="EMBL" id="CAJRST010037777">
    <property type="protein sequence ID" value="CAG6007089.1"/>
    <property type="molecule type" value="Genomic_DNA"/>
</dbReference>
<feature type="chain" id="PRO_5035871600" evidence="2">
    <location>
        <begin position="26"/>
        <end position="105"/>
    </location>
</feature>
<feature type="signal peptide" evidence="2">
    <location>
        <begin position="1"/>
        <end position="25"/>
    </location>
</feature>
<feature type="compositionally biased region" description="Basic and acidic residues" evidence="1">
    <location>
        <begin position="31"/>
        <end position="47"/>
    </location>
</feature>
<evidence type="ECO:0000256" key="1">
    <source>
        <dbReference type="SAM" id="MobiDB-lite"/>
    </source>
</evidence>
<reference evidence="3" key="1">
    <citation type="submission" date="2021-05" db="EMBL/GenBank/DDBJ databases">
        <authorList>
            <person name="Tigano A."/>
        </authorList>
    </citation>
    <scope>NUCLEOTIDE SEQUENCE</scope>
</reference>
<proteinExistence type="predicted"/>
<dbReference type="AlphaFoldDB" id="A0A8S4BL65"/>
<dbReference type="Proteomes" id="UP000677803">
    <property type="component" value="Unassembled WGS sequence"/>
</dbReference>
<organism evidence="3 4">
    <name type="scientific">Menidia menidia</name>
    <name type="common">Atlantic silverside</name>
    <dbReference type="NCBI Taxonomy" id="238744"/>
    <lineage>
        <taxon>Eukaryota</taxon>
        <taxon>Metazoa</taxon>
        <taxon>Chordata</taxon>
        <taxon>Craniata</taxon>
        <taxon>Vertebrata</taxon>
        <taxon>Euteleostomi</taxon>
        <taxon>Actinopterygii</taxon>
        <taxon>Neopterygii</taxon>
        <taxon>Teleostei</taxon>
        <taxon>Neoteleostei</taxon>
        <taxon>Acanthomorphata</taxon>
        <taxon>Ovalentaria</taxon>
        <taxon>Atherinomorphae</taxon>
        <taxon>Atheriniformes</taxon>
        <taxon>Atherinopsidae</taxon>
        <taxon>Menidiinae</taxon>
        <taxon>Menidia</taxon>
    </lineage>
</organism>
<feature type="region of interest" description="Disordered" evidence="1">
    <location>
        <begin position="26"/>
        <end position="52"/>
    </location>
</feature>
<accession>A0A8S4BL65</accession>